<dbReference type="Proteomes" id="UP000000758">
    <property type="component" value="Chromosome"/>
</dbReference>
<dbReference type="EMBL" id="DP000238">
    <property type="protein sequence ID" value="ABK77561.1"/>
    <property type="molecule type" value="Genomic_DNA"/>
</dbReference>
<keyword evidence="7" id="KW-0732">Signal</keyword>
<evidence type="ECO:0000256" key="6">
    <source>
        <dbReference type="ARBA" id="ARBA00022519"/>
    </source>
</evidence>
<dbReference type="InterPro" id="IPR044527">
    <property type="entry name" value="NrtA/CpmA_ABC-bd_dom"/>
</dbReference>
<keyword evidence="6" id="KW-0997">Cell inner membrane</keyword>
<gene>
    <name evidence="9" type="ordered locus">CENSYa_0929</name>
</gene>
<evidence type="ECO:0000256" key="3">
    <source>
        <dbReference type="ARBA" id="ARBA00010742"/>
    </source>
</evidence>
<evidence type="ECO:0000256" key="5">
    <source>
        <dbReference type="ARBA" id="ARBA00022475"/>
    </source>
</evidence>
<sequence length="324" mass="33506">MRIRHVAAAGAAGVILAGAAALLAQDAPDGAVRVAFLPNMGHAIPIVGLEMGFFEMDVEPRMLDSGPQVIESLFSGSADIAYAGPGPAVNGFLKSGKITVLGGAASGGSSLIVQNNSGITGAAGLSGMIAAAPQVANTQDVSLRTYISGAGLGTAERGGSVTVLNTASPEIHALFRRGDIDAAWSPEPWATMLVSELGGERLFREESLWDDGRFSSTLLIASSGYIGENPEAAEKWLAGHNRTAAWIAENPDGAAAAFGSFMEREIGARYPDGVLAEAFSNIEITSDPLPDSVAEFARRADDLGYLGRGEYDLDGLFRPGLAVQ</sequence>
<reference evidence="9 10" key="1">
    <citation type="journal article" date="2006" name="Proc. Natl. Acad. Sci. U.S.A.">
        <title>Genomic analysis of the uncultivated marine crenarchaeote Cenarchaeum symbiosum.</title>
        <authorList>
            <person name="Hallam S.J."/>
            <person name="Konstantinidis K.T."/>
            <person name="Putnam N."/>
            <person name="Schleper C."/>
            <person name="Watanabe Y."/>
            <person name="Sugahara J."/>
            <person name="Preston C."/>
            <person name="de la Torre J."/>
            <person name="Richardson P.M."/>
            <person name="DeLong E.F."/>
        </authorList>
    </citation>
    <scope>NUCLEOTIDE SEQUENCE [LARGE SCALE GENOMIC DNA]</scope>
    <source>
        <strain evidence="10">A</strain>
    </source>
</reference>
<dbReference type="AlphaFoldDB" id="A0RW44"/>
<dbReference type="PANTHER" id="PTHR30024:SF47">
    <property type="entry name" value="TAURINE-BINDING PERIPLASMIC PROTEIN"/>
    <property type="match status" value="1"/>
</dbReference>
<evidence type="ECO:0000256" key="1">
    <source>
        <dbReference type="ARBA" id="ARBA00004308"/>
    </source>
</evidence>
<evidence type="ECO:0000256" key="7">
    <source>
        <dbReference type="ARBA" id="ARBA00022729"/>
    </source>
</evidence>
<evidence type="ECO:0000256" key="2">
    <source>
        <dbReference type="ARBA" id="ARBA00004418"/>
    </source>
</evidence>
<accession>A0RW44</accession>
<dbReference type="KEGG" id="csy:CENSYa_0929"/>
<comment type="similarity">
    <text evidence="3">Belongs to the bacterial solute-binding protein SsuA/TauA family.</text>
</comment>
<dbReference type="GO" id="GO:0012505">
    <property type="term" value="C:endomembrane system"/>
    <property type="evidence" value="ECO:0007669"/>
    <property type="project" value="UniProtKB-SubCell"/>
</dbReference>
<keyword evidence="5" id="KW-1003">Cell membrane</keyword>
<name>A0RW44_CENSY</name>
<evidence type="ECO:0000313" key="9">
    <source>
        <dbReference type="EMBL" id="ABK77561.1"/>
    </source>
</evidence>
<keyword evidence="10" id="KW-1185">Reference proteome</keyword>
<dbReference type="Pfam" id="PF13379">
    <property type="entry name" value="NMT1_2"/>
    <property type="match status" value="1"/>
</dbReference>
<protein>
    <submittedName>
        <fullName evidence="9">ABC-type nitrate/sulfonate/bicarbonate transport system, periplasmic component</fullName>
    </submittedName>
</protein>
<dbReference type="EnsemblBacteria" id="ABK77561">
    <property type="protein sequence ID" value="ABK77561"/>
    <property type="gene ID" value="CENSYa_0929"/>
</dbReference>
<organism evidence="9 10">
    <name type="scientific">Cenarchaeum symbiosum (strain A)</name>
    <dbReference type="NCBI Taxonomy" id="414004"/>
    <lineage>
        <taxon>Archaea</taxon>
        <taxon>Nitrososphaerota</taxon>
        <taxon>Candidatus Cenarchaeales</taxon>
        <taxon>Candidatus Cenarchaeaceae</taxon>
        <taxon>Candidatus Cenarchaeum</taxon>
    </lineage>
</organism>
<dbReference type="HOGENOM" id="CLU_028871_10_0_2"/>
<keyword evidence="4" id="KW-0813">Transport</keyword>
<comment type="subcellular location">
    <subcellularLocation>
        <location evidence="1">Endomembrane system</location>
    </subcellularLocation>
    <subcellularLocation>
        <location evidence="2">Periplasm</location>
    </subcellularLocation>
</comment>
<dbReference type="CDD" id="cd13553">
    <property type="entry name" value="PBP2_NrtA_CpmA_like"/>
    <property type="match status" value="1"/>
</dbReference>
<dbReference type="STRING" id="414004.CENSYa_0929"/>
<keyword evidence="8" id="KW-0472">Membrane</keyword>
<evidence type="ECO:0000256" key="8">
    <source>
        <dbReference type="ARBA" id="ARBA00023136"/>
    </source>
</evidence>
<evidence type="ECO:0000256" key="4">
    <source>
        <dbReference type="ARBA" id="ARBA00022448"/>
    </source>
</evidence>
<dbReference type="PANTHER" id="PTHR30024">
    <property type="entry name" value="ALIPHATIC SULFONATES-BINDING PROTEIN-RELATED"/>
    <property type="match status" value="1"/>
</dbReference>
<proteinExistence type="inferred from homology"/>
<dbReference type="Gene3D" id="3.40.190.10">
    <property type="entry name" value="Periplasmic binding protein-like II"/>
    <property type="match status" value="2"/>
</dbReference>
<evidence type="ECO:0000313" key="10">
    <source>
        <dbReference type="Proteomes" id="UP000000758"/>
    </source>
</evidence>
<dbReference type="SUPFAM" id="SSF53850">
    <property type="entry name" value="Periplasmic binding protein-like II"/>
    <property type="match status" value="1"/>
</dbReference>
<dbReference type="GO" id="GO:0042597">
    <property type="term" value="C:periplasmic space"/>
    <property type="evidence" value="ECO:0007669"/>
    <property type="project" value="UniProtKB-SubCell"/>
</dbReference>